<keyword evidence="3" id="KW-1185">Reference proteome</keyword>
<reference evidence="2" key="1">
    <citation type="journal article" date="2023" name="Mol. Phylogenet. Evol.">
        <title>Genome-scale phylogeny and comparative genomics of the fungal order Sordariales.</title>
        <authorList>
            <person name="Hensen N."/>
            <person name="Bonometti L."/>
            <person name="Westerberg I."/>
            <person name="Brannstrom I.O."/>
            <person name="Guillou S."/>
            <person name="Cros-Aarteil S."/>
            <person name="Calhoun S."/>
            <person name="Haridas S."/>
            <person name="Kuo A."/>
            <person name="Mondo S."/>
            <person name="Pangilinan J."/>
            <person name="Riley R."/>
            <person name="LaButti K."/>
            <person name="Andreopoulos B."/>
            <person name="Lipzen A."/>
            <person name="Chen C."/>
            <person name="Yan M."/>
            <person name="Daum C."/>
            <person name="Ng V."/>
            <person name="Clum A."/>
            <person name="Steindorff A."/>
            <person name="Ohm R.A."/>
            <person name="Martin F."/>
            <person name="Silar P."/>
            <person name="Natvig D.O."/>
            <person name="Lalanne C."/>
            <person name="Gautier V."/>
            <person name="Ament-Velasquez S.L."/>
            <person name="Kruys A."/>
            <person name="Hutchinson M.I."/>
            <person name="Powell A.J."/>
            <person name="Barry K."/>
            <person name="Miller A.N."/>
            <person name="Grigoriev I.V."/>
            <person name="Debuchy R."/>
            <person name="Gladieux P."/>
            <person name="Hiltunen Thoren M."/>
            <person name="Johannesson H."/>
        </authorList>
    </citation>
    <scope>NUCLEOTIDE SEQUENCE</scope>
    <source>
        <strain evidence="2">CBS 232.78</strain>
    </source>
</reference>
<dbReference type="EMBL" id="JAULSW010000005">
    <property type="protein sequence ID" value="KAK3381436.1"/>
    <property type="molecule type" value="Genomic_DNA"/>
</dbReference>
<feature type="compositionally biased region" description="Polar residues" evidence="1">
    <location>
        <begin position="39"/>
        <end position="50"/>
    </location>
</feature>
<sequence>MATYQESDFESASESYWKPDSGSDTTHGEQESDPDSTAPEDTNSESTTLEDINDDEPVAELIEKTLKEVASMKPQLTSFMSTRQKINEIHNSIVQPASKPKKKQKLDTSDPELLLSMMEAKLYFVMEETLPSKEKISPMEEKISLMQEKITSTTKEKVIEPTIHENLPKVIEGGDPTSIRRDVFTTARHQDVTEIQSRSRGTENRNTGNNCRPNLTGTPMGRDTNTSGPRSYQQHTSHRDVADERRIDPYRPRLPAEATDSTDSDEI</sequence>
<proteinExistence type="predicted"/>
<protein>
    <submittedName>
        <fullName evidence="2">Uncharacterized protein</fullName>
    </submittedName>
</protein>
<comment type="caution">
    <text evidence="2">The sequence shown here is derived from an EMBL/GenBank/DDBJ whole genome shotgun (WGS) entry which is preliminary data.</text>
</comment>
<feature type="compositionally biased region" description="Polar residues" evidence="1">
    <location>
        <begin position="193"/>
        <end position="235"/>
    </location>
</feature>
<evidence type="ECO:0000313" key="3">
    <source>
        <dbReference type="Proteomes" id="UP001285441"/>
    </source>
</evidence>
<reference evidence="2" key="2">
    <citation type="submission" date="2023-06" db="EMBL/GenBank/DDBJ databases">
        <authorList>
            <consortium name="Lawrence Berkeley National Laboratory"/>
            <person name="Haridas S."/>
            <person name="Hensen N."/>
            <person name="Bonometti L."/>
            <person name="Westerberg I."/>
            <person name="Brannstrom I.O."/>
            <person name="Guillou S."/>
            <person name="Cros-Aarteil S."/>
            <person name="Calhoun S."/>
            <person name="Kuo A."/>
            <person name="Mondo S."/>
            <person name="Pangilinan J."/>
            <person name="Riley R."/>
            <person name="LaButti K."/>
            <person name="Andreopoulos B."/>
            <person name="Lipzen A."/>
            <person name="Chen C."/>
            <person name="Yanf M."/>
            <person name="Daum C."/>
            <person name="Ng V."/>
            <person name="Clum A."/>
            <person name="Steindorff A."/>
            <person name="Ohm R."/>
            <person name="Martin F."/>
            <person name="Silar P."/>
            <person name="Natvig D."/>
            <person name="Lalanne C."/>
            <person name="Gautier V."/>
            <person name="Ament-velasquez S.L."/>
            <person name="Kruys A."/>
            <person name="Hutchinson M.I."/>
            <person name="Powell A.J."/>
            <person name="Barry K."/>
            <person name="Miller A.N."/>
            <person name="Grigoriev I.V."/>
            <person name="Debuchy R."/>
            <person name="Gladieux P."/>
            <person name="Thoren M.H."/>
            <person name="Johannesson H."/>
        </authorList>
    </citation>
    <scope>NUCLEOTIDE SEQUENCE</scope>
    <source>
        <strain evidence="2">CBS 232.78</strain>
    </source>
</reference>
<feature type="region of interest" description="Disordered" evidence="1">
    <location>
        <begin position="1"/>
        <end position="57"/>
    </location>
</feature>
<evidence type="ECO:0000256" key="1">
    <source>
        <dbReference type="SAM" id="MobiDB-lite"/>
    </source>
</evidence>
<feature type="compositionally biased region" description="Basic and acidic residues" evidence="1">
    <location>
        <begin position="237"/>
        <end position="251"/>
    </location>
</feature>
<feature type="compositionally biased region" description="Polar residues" evidence="1">
    <location>
        <begin position="1"/>
        <end position="14"/>
    </location>
</feature>
<name>A0AAE0NH34_9PEZI</name>
<feature type="region of interest" description="Disordered" evidence="1">
    <location>
        <begin position="189"/>
        <end position="267"/>
    </location>
</feature>
<organism evidence="2 3">
    <name type="scientific">Podospora didyma</name>
    <dbReference type="NCBI Taxonomy" id="330526"/>
    <lineage>
        <taxon>Eukaryota</taxon>
        <taxon>Fungi</taxon>
        <taxon>Dikarya</taxon>
        <taxon>Ascomycota</taxon>
        <taxon>Pezizomycotina</taxon>
        <taxon>Sordariomycetes</taxon>
        <taxon>Sordariomycetidae</taxon>
        <taxon>Sordariales</taxon>
        <taxon>Podosporaceae</taxon>
        <taxon>Podospora</taxon>
    </lineage>
</organism>
<evidence type="ECO:0000313" key="2">
    <source>
        <dbReference type="EMBL" id="KAK3381436.1"/>
    </source>
</evidence>
<feature type="region of interest" description="Disordered" evidence="1">
    <location>
        <begin position="90"/>
        <end position="110"/>
    </location>
</feature>
<gene>
    <name evidence="2" type="ORF">B0H63DRAFT_546008</name>
</gene>
<dbReference type="Proteomes" id="UP001285441">
    <property type="component" value="Unassembled WGS sequence"/>
</dbReference>
<accession>A0AAE0NH34</accession>
<dbReference type="AlphaFoldDB" id="A0AAE0NH34"/>